<organism evidence="1">
    <name type="scientific">Mytilinidion resinicola</name>
    <dbReference type="NCBI Taxonomy" id="574789"/>
    <lineage>
        <taxon>Eukaryota</taxon>
        <taxon>Fungi</taxon>
        <taxon>Dikarya</taxon>
        <taxon>Ascomycota</taxon>
        <taxon>Pezizomycotina</taxon>
        <taxon>Dothideomycetes</taxon>
        <taxon>Pleosporomycetidae</taxon>
        <taxon>Mytilinidiales</taxon>
        <taxon>Mytilinidiaceae</taxon>
        <taxon>Mytilinidion</taxon>
    </lineage>
</organism>
<name>A0A6A6ZC50_9PEZI</name>
<evidence type="ECO:0000313" key="3">
    <source>
        <dbReference type="RefSeq" id="XP_033584858.1"/>
    </source>
</evidence>
<dbReference type="Proteomes" id="UP000504636">
    <property type="component" value="Unplaced"/>
</dbReference>
<reference evidence="3" key="3">
    <citation type="submission" date="2025-04" db="UniProtKB">
        <authorList>
            <consortium name="RefSeq"/>
        </authorList>
    </citation>
    <scope>IDENTIFICATION</scope>
    <source>
        <strain evidence="3">CBS 304.34</strain>
    </source>
</reference>
<evidence type="ECO:0000313" key="1">
    <source>
        <dbReference type="EMBL" id="KAF2817894.1"/>
    </source>
</evidence>
<sequence length="198" mass="22267">MPCVLAHSFCHVSQEFIPPQGNISLLAACYPDFIDVMNRHHELGILYCRYGGLASLLNRVWLAPDKYASRIYGLVVADGLVAHSHVHDVLMNYVLSLPNLAFIAITKTPTSPLLYRSTVEEIQDSLAPRLARFRHHPRTLSGAVHILWMANEVGLNRVRAIDGAQLAAGVERTMVPLPALLNQVQEELELRWMRMFPH</sequence>
<reference evidence="1 3" key="1">
    <citation type="journal article" date="2020" name="Stud. Mycol.">
        <title>101 Dothideomycetes genomes: a test case for predicting lifestyles and emergence of pathogens.</title>
        <authorList>
            <person name="Haridas S."/>
            <person name="Albert R."/>
            <person name="Binder M."/>
            <person name="Bloem J."/>
            <person name="Labutti K."/>
            <person name="Salamov A."/>
            <person name="Andreopoulos B."/>
            <person name="Baker S."/>
            <person name="Barry K."/>
            <person name="Bills G."/>
            <person name="Bluhm B."/>
            <person name="Cannon C."/>
            <person name="Castanera R."/>
            <person name="Culley D."/>
            <person name="Daum C."/>
            <person name="Ezra D."/>
            <person name="Gonzalez J."/>
            <person name="Henrissat B."/>
            <person name="Kuo A."/>
            <person name="Liang C."/>
            <person name="Lipzen A."/>
            <person name="Lutzoni F."/>
            <person name="Magnuson J."/>
            <person name="Mondo S."/>
            <person name="Nolan M."/>
            <person name="Ohm R."/>
            <person name="Pangilinan J."/>
            <person name="Park H.-J."/>
            <person name="Ramirez L."/>
            <person name="Alfaro M."/>
            <person name="Sun H."/>
            <person name="Tritt A."/>
            <person name="Yoshinaga Y."/>
            <person name="Zwiers L.-H."/>
            <person name="Turgeon B."/>
            <person name="Goodwin S."/>
            <person name="Spatafora J."/>
            <person name="Crous P."/>
            <person name="Grigoriev I."/>
        </authorList>
    </citation>
    <scope>NUCLEOTIDE SEQUENCE</scope>
    <source>
        <strain evidence="1 3">CBS 304.34</strain>
    </source>
</reference>
<dbReference type="RefSeq" id="XP_033584858.1">
    <property type="nucleotide sequence ID" value="XM_033724810.1"/>
</dbReference>
<proteinExistence type="predicted"/>
<reference evidence="3" key="2">
    <citation type="submission" date="2020-04" db="EMBL/GenBank/DDBJ databases">
        <authorList>
            <consortium name="NCBI Genome Project"/>
        </authorList>
    </citation>
    <scope>NUCLEOTIDE SEQUENCE</scope>
    <source>
        <strain evidence="3">CBS 304.34</strain>
    </source>
</reference>
<evidence type="ECO:0000313" key="2">
    <source>
        <dbReference type="Proteomes" id="UP000504636"/>
    </source>
</evidence>
<accession>A0A6A6ZC50</accession>
<keyword evidence="2" id="KW-1185">Reference proteome</keyword>
<dbReference type="GeneID" id="54465703"/>
<dbReference type="EMBL" id="MU003692">
    <property type="protein sequence ID" value="KAF2817894.1"/>
    <property type="molecule type" value="Genomic_DNA"/>
</dbReference>
<dbReference type="OrthoDB" id="10398866at2759"/>
<gene>
    <name evidence="1 3" type="ORF">BDZ99DRAFT_514114</name>
</gene>
<protein>
    <submittedName>
        <fullName evidence="1 3">Uncharacterized protein</fullName>
    </submittedName>
</protein>
<dbReference type="AlphaFoldDB" id="A0A6A6ZC50"/>